<reference evidence="2 3" key="1">
    <citation type="submission" date="2019-10" db="EMBL/GenBank/DDBJ databases">
        <title>Actinomadura rubteroloni sp. nov. and Actinomadura macrotermitis sp. nov., isolated from the gut of fungus growing-termite Macrotermes natalensis.</title>
        <authorList>
            <person name="Benndorf R."/>
            <person name="Martin K."/>
            <person name="Kuefner M."/>
            <person name="De Beer W."/>
            <person name="Kaster A.-K."/>
            <person name="Vollmers J."/>
            <person name="Poulsen M."/>
            <person name="Beemelmanns C."/>
        </authorList>
    </citation>
    <scope>NUCLEOTIDE SEQUENCE [LARGE SCALE GENOMIC DNA]</scope>
    <source>
        <strain evidence="2 3">RB68</strain>
    </source>
</reference>
<dbReference type="EMBL" id="WEGH01000002">
    <property type="protein sequence ID" value="MQY05680.1"/>
    <property type="molecule type" value="Genomic_DNA"/>
</dbReference>
<evidence type="ECO:0000256" key="1">
    <source>
        <dbReference type="SAM" id="MobiDB-lite"/>
    </source>
</evidence>
<evidence type="ECO:0000313" key="3">
    <source>
        <dbReference type="Proteomes" id="UP000487268"/>
    </source>
</evidence>
<proteinExistence type="predicted"/>
<name>A0A7K0BWX6_9ACTN</name>
<sequence>MASIVDRIKRYARSPQGQRARARATAAARDPRNQAKARALLARVKGKSGRRH</sequence>
<dbReference type="AlphaFoldDB" id="A0A7K0BWX6"/>
<dbReference type="Proteomes" id="UP000487268">
    <property type="component" value="Unassembled WGS sequence"/>
</dbReference>
<dbReference type="RefSeq" id="WP_194293361.1">
    <property type="nucleotide sequence ID" value="NZ_WEGH01000002.1"/>
</dbReference>
<feature type="region of interest" description="Disordered" evidence="1">
    <location>
        <begin position="1"/>
        <end position="35"/>
    </location>
</feature>
<keyword evidence="3" id="KW-1185">Reference proteome</keyword>
<comment type="caution">
    <text evidence="2">The sequence shown here is derived from an EMBL/GenBank/DDBJ whole genome shotgun (WGS) entry which is preliminary data.</text>
</comment>
<accession>A0A7K0BWX6</accession>
<organism evidence="2 3">
    <name type="scientific">Actinomadura macrotermitis</name>
    <dbReference type="NCBI Taxonomy" id="2585200"/>
    <lineage>
        <taxon>Bacteria</taxon>
        <taxon>Bacillati</taxon>
        <taxon>Actinomycetota</taxon>
        <taxon>Actinomycetes</taxon>
        <taxon>Streptosporangiales</taxon>
        <taxon>Thermomonosporaceae</taxon>
        <taxon>Actinomadura</taxon>
    </lineage>
</organism>
<gene>
    <name evidence="2" type="ORF">ACRB68_37570</name>
</gene>
<evidence type="ECO:0000313" key="2">
    <source>
        <dbReference type="EMBL" id="MQY05680.1"/>
    </source>
</evidence>
<protein>
    <submittedName>
        <fullName evidence="2">Uncharacterized protein</fullName>
    </submittedName>
</protein>